<organism evidence="10 11">
    <name type="scientific">Brettanomyces naardenensis</name>
    <name type="common">Yeast</name>
    <dbReference type="NCBI Taxonomy" id="13370"/>
    <lineage>
        <taxon>Eukaryota</taxon>
        <taxon>Fungi</taxon>
        <taxon>Dikarya</taxon>
        <taxon>Ascomycota</taxon>
        <taxon>Saccharomycotina</taxon>
        <taxon>Pichiomycetes</taxon>
        <taxon>Pichiales</taxon>
        <taxon>Pichiaceae</taxon>
        <taxon>Brettanomyces</taxon>
    </lineage>
</organism>
<evidence type="ECO:0000259" key="9">
    <source>
        <dbReference type="PROSITE" id="PS51495"/>
    </source>
</evidence>
<dbReference type="InterPro" id="IPR031558">
    <property type="entry name" value="Vps36-NZF-N"/>
</dbReference>
<evidence type="ECO:0000313" key="10">
    <source>
        <dbReference type="EMBL" id="VEU22833.1"/>
    </source>
</evidence>
<keyword evidence="3" id="KW-0479">Metal-binding</keyword>
<keyword evidence="5" id="KW-0862">Zinc</keyword>
<keyword evidence="7" id="KW-0963">Cytoplasm</keyword>
<dbReference type="SUPFAM" id="SSF90209">
    <property type="entry name" value="Ran binding protein zinc finger-like"/>
    <property type="match status" value="1"/>
</dbReference>
<dbReference type="STRING" id="13370.A0A448YPL4"/>
<dbReference type="GO" id="GO:0043130">
    <property type="term" value="F:ubiquitin binding"/>
    <property type="evidence" value="ECO:0007669"/>
    <property type="project" value="UniProtKB-UniRule"/>
</dbReference>
<dbReference type="GO" id="GO:0032266">
    <property type="term" value="F:phosphatidylinositol-3-phosphate binding"/>
    <property type="evidence" value="ECO:0007669"/>
    <property type="project" value="UniProtKB-UniRule"/>
</dbReference>
<dbReference type="Gene3D" id="2.30.30.380">
    <property type="entry name" value="Zn-finger domain of Sec23/24"/>
    <property type="match status" value="1"/>
</dbReference>
<sequence length="641" mass="70455">MATTFWKPAQLSTTGRPSFQPGEHDLAIQDGVGLYSGDLKLLDYQSGRVYLTNRRIIFICDQPPKSRSSAAIFLPLTKVSSIELYAGFLKSSAKILLHMRQERESTSTSNSPAKVQEFTWICPICYYSNAMKVAPATINKLRRKQGSPPCCATCGVAATWEIILKSLPQPQPTPSTPVDLLTYDGSRCPRCTFVNHPSMVNCEMCGAPLTSLGSGGSSESVVTTESTTFRSEPGIADPFLIKLSFRNGGEHNFHSKLLQSLQDARWEQIEERDGANRGAVKVEKSASSVSSIDATIDSPSTGIHGLQTSTLQRNYETSLILNDSLQDLENLLEKGKQLVAVGQKYQRVLLGKKTIDSSVESIDANLTLLQNSQNSMRILDSILANQELTKATTNVRKVTSLVNMKRAAMKKSGKAKIALSQLYMEELCRHICEFMVEENILDKNNGLVTLYELFTMYNEARGVDLVSPNDLFSAASLFESLKLNFVLSEIPITQQEGGNTNSDVSATQKLYIVCKKQVDSSSLSGKLLSLVTSIPGLSVLQIQKLEDFQMNYLIIQTLLNRMLNDGSVVVDRTLEGEFFYSNEILRPSDEKSRQNDQDNGTGGSISNNAASTTTKPPLISPLFKSPNDSSSARLQELGDLF</sequence>
<dbReference type="PANTHER" id="PTHR13128:SF12">
    <property type="entry name" value="VACUOLAR PROTEIN-SORTING-ASSOCIATED PROTEIN 36"/>
    <property type="match status" value="1"/>
</dbReference>
<dbReference type="SUPFAM" id="SSF50729">
    <property type="entry name" value="PH domain-like"/>
    <property type="match status" value="2"/>
</dbReference>
<evidence type="ECO:0000256" key="6">
    <source>
        <dbReference type="ARBA" id="ARBA00022927"/>
    </source>
</evidence>
<dbReference type="Pfam" id="PF16988">
    <property type="entry name" value="Vps36-NZF-N"/>
    <property type="match status" value="1"/>
</dbReference>
<evidence type="ECO:0000256" key="1">
    <source>
        <dbReference type="ARBA" id="ARBA00009697"/>
    </source>
</evidence>
<evidence type="ECO:0000256" key="8">
    <source>
        <dbReference type="SAM" id="MobiDB-lite"/>
    </source>
</evidence>
<dbReference type="GO" id="GO:0000814">
    <property type="term" value="C:ESCRT II complex"/>
    <property type="evidence" value="ECO:0007669"/>
    <property type="project" value="UniProtKB-UniRule"/>
</dbReference>
<dbReference type="InterPro" id="IPR001876">
    <property type="entry name" value="Znf_RanBP2"/>
</dbReference>
<feature type="compositionally biased region" description="Polar residues" evidence="8">
    <location>
        <begin position="604"/>
        <end position="615"/>
    </location>
</feature>
<dbReference type="AlphaFoldDB" id="A0A448YPL4"/>
<evidence type="ECO:0000256" key="2">
    <source>
        <dbReference type="ARBA" id="ARBA00022448"/>
    </source>
</evidence>
<dbReference type="Gene3D" id="1.10.10.10">
    <property type="entry name" value="Winged helix-like DNA-binding domain superfamily/Winged helix DNA-binding domain"/>
    <property type="match status" value="2"/>
</dbReference>
<keyword evidence="2 7" id="KW-0813">Transport</keyword>
<dbReference type="InterPro" id="IPR040608">
    <property type="entry name" value="Snf8/Vps36"/>
</dbReference>
<dbReference type="SMART" id="SM00547">
    <property type="entry name" value="ZnF_RBZ"/>
    <property type="match status" value="1"/>
</dbReference>
<keyword evidence="7" id="KW-0967">Endosome</keyword>
<comment type="function">
    <text evidence="7">Component of the ESCRT-II complex (endosomal sorting complex required for transport II), which is required for multivesicular body (MVB) formation and sorting of endosomal cargo proteins into MVBs.</text>
</comment>
<keyword evidence="4" id="KW-0863">Zinc-finger</keyword>
<feature type="region of interest" description="Disordered" evidence="8">
    <location>
        <begin position="585"/>
        <end position="631"/>
    </location>
</feature>
<protein>
    <recommendedName>
        <fullName evidence="7">Vacuolar protein-sorting-associated protein 36</fullName>
    </recommendedName>
    <alternativeName>
        <fullName evidence="7">ESCRT-II complex subunit VPS36</fullName>
    </alternativeName>
</protein>
<dbReference type="PANTHER" id="PTHR13128">
    <property type="entry name" value="VACUOLAR PROTEIN-SORTING-ASSOCIATED PROTEIN 36"/>
    <property type="match status" value="1"/>
</dbReference>
<keyword evidence="11" id="KW-1185">Reference proteome</keyword>
<comment type="subunit">
    <text evidence="7">Component of the endosomal sorting complex required for transport II (ESCRT-II).</text>
</comment>
<comment type="similarity">
    <text evidence="1 7">Belongs to the VPS36 family.</text>
</comment>
<dbReference type="InterPro" id="IPR036388">
    <property type="entry name" value="WH-like_DNA-bd_sf"/>
</dbReference>
<dbReference type="InterPro" id="IPR021648">
    <property type="entry name" value="GLUE_dom"/>
</dbReference>
<dbReference type="InterPro" id="IPR036443">
    <property type="entry name" value="Znf_RanBP2_sf"/>
</dbReference>
<accession>A0A448YPL4</accession>
<name>A0A448YPL4_BRENA</name>
<feature type="compositionally biased region" description="Basic and acidic residues" evidence="8">
    <location>
        <begin position="586"/>
        <end position="596"/>
    </location>
</feature>
<evidence type="ECO:0000256" key="5">
    <source>
        <dbReference type="ARBA" id="ARBA00022833"/>
    </source>
</evidence>
<dbReference type="InterPro" id="IPR037855">
    <property type="entry name" value="Vps36"/>
</dbReference>
<dbReference type="EMBL" id="CAACVR010000030">
    <property type="protein sequence ID" value="VEU22833.1"/>
    <property type="molecule type" value="Genomic_DNA"/>
</dbReference>
<keyword evidence="6 7" id="KW-0653">Protein transport</keyword>
<evidence type="ECO:0000313" key="11">
    <source>
        <dbReference type="Proteomes" id="UP000290900"/>
    </source>
</evidence>
<dbReference type="InterPro" id="IPR036390">
    <property type="entry name" value="WH_DNA-bd_sf"/>
</dbReference>
<evidence type="ECO:0000256" key="7">
    <source>
        <dbReference type="RuleBase" id="RU367095"/>
    </source>
</evidence>
<dbReference type="InterPro" id="IPR011993">
    <property type="entry name" value="PH-like_dom_sf"/>
</dbReference>
<dbReference type="PROSITE" id="PS51495">
    <property type="entry name" value="GLUE"/>
    <property type="match status" value="1"/>
</dbReference>
<comment type="subcellular location">
    <subcellularLocation>
        <location evidence="7">Cytoplasm</location>
    </subcellularLocation>
    <subcellularLocation>
        <location evidence="7">Endosome</location>
    </subcellularLocation>
</comment>
<proteinExistence type="inferred from homology"/>
<evidence type="ECO:0000256" key="4">
    <source>
        <dbReference type="ARBA" id="ARBA00022771"/>
    </source>
</evidence>
<gene>
    <name evidence="10" type="ORF">BRENAR_LOCUS3564</name>
</gene>
<feature type="domain" description="GLUE N-terminal" evidence="9">
    <location>
        <begin position="9"/>
        <end position="273"/>
    </location>
</feature>
<dbReference type="GO" id="GO:0043328">
    <property type="term" value="P:protein transport to vacuole involved in ubiquitin-dependent protein catabolic process via the multivesicular body sorting pathway"/>
    <property type="evidence" value="ECO:0007669"/>
    <property type="project" value="UniProtKB-UniRule"/>
</dbReference>
<dbReference type="InParanoid" id="A0A448YPL4"/>
<dbReference type="Proteomes" id="UP000290900">
    <property type="component" value="Unassembled WGS sequence"/>
</dbReference>
<reference evidence="10 11" key="1">
    <citation type="submission" date="2018-12" db="EMBL/GenBank/DDBJ databases">
        <authorList>
            <person name="Tiukova I."/>
            <person name="Dainat J."/>
        </authorList>
    </citation>
    <scope>NUCLEOTIDE SEQUENCE [LARGE SCALE GENOMIC DNA]</scope>
</reference>
<dbReference type="OrthoDB" id="271448at2759"/>
<dbReference type="Pfam" id="PF04157">
    <property type="entry name" value="EAP30"/>
    <property type="match status" value="1"/>
</dbReference>
<dbReference type="FunCoup" id="A0A448YPL4">
    <property type="interactions" value="80"/>
</dbReference>
<dbReference type="Gene3D" id="2.30.29.30">
    <property type="entry name" value="Pleckstrin-homology domain (PH domain)/Phosphotyrosine-binding domain (PTB)"/>
    <property type="match status" value="1"/>
</dbReference>
<dbReference type="Pfam" id="PF11605">
    <property type="entry name" value="Vps36_ESCRT-II"/>
    <property type="match status" value="1"/>
</dbReference>
<dbReference type="SUPFAM" id="SSF46785">
    <property type="entry name" value="Winged helix' DNA-binding domain"/>
    <property type="match status" value="2"/>
</dbReference>
<dbReference type="GO" id="GO:0031902">
    <property type="term" value="C:late endosome membrane"/>
    <property type="evidence" value="ECO:0007669"/>
    <property type="project" value="UniProtKB-UniRule"/>
</dbReference>
<evidence type="ECO:0000256" key="3">
    <source>
        <dbReference type="ARBA" id="ARBA00022723"/>
    </source>
</evidence>
<dbReference type="GO" id="GO:0008270">
    <property type="term" value="F:zinc ion binding"/>
    <property type="evidence" value="ECO:0007669"/>
    <property type="project" value="UniProtKB-KW"/>
</dbReference>